<dbReference type="CDD" id="cd00167">
    <property type="entry name" value="SANT"/>
    <property type="match status" value="1"/>
</dbReference>
<protein>
    <submittedName>
        <fullName evidence="8">Protein RADIALIS-like 3</fullName>
    </submittedName>
</protein>
<keyword evidence="5" id="KW-0539">Nucleus</keyword>
<keyword evidence="9" id="KW-1185">Reference proteome</keyword>
<sequence>MTSTSITRSWTPKENKAFEKALAVFDKDTPDRWDNVAKSIGDRSSEEVKRHYQIVLEDIKYIESGRVPFPNYGTTAPANMREQEQRYNI</sequence>
<dbReference type="AlphaFoldDB" id="A0A2Z7B2S8"/>
<evidence type="ECO:0000256" key="4">
    <source>
        <dbReference type="ARBA" id="ARBA00023163"/>
    </source>
</evidence>
<dbReference type="PROSITE" id="PS51293">
    <property type="entry name" value="SANT"/>
    <property type="match status" value="1"/>
</dbReference>
<gene>
    <name evidence="8" type="ORF">F511_32428</name>
</gene>
<dbReference type="GO" id="GO:0009908">
    <property type="term" value="P:flower development"/>
    <property type="evidence" value="ECO:0007669"/>
    <property type="project" value="UniProtKB-ARBA"/>
</dbReference>
<dbReference type="InterPro" id="IPR044636">
    <property type="entry name" value="RADIALIS-like"/>
</dbReference>
<dbReference type="InterPro" id="IPR017884">
    <property type="entry name" value="SANT_dom"/>
</dbReference>
<organism evidence="8 9">
    <name type="scientific">Dorcoceras hygrometricum</name>
    <dbReference type="NCBI Taxonomy" id="472368"/>
    <lineage>
        <taxon>Eukaryota</taxon>
        <taxon>Viridiplantae</taxon>
        <taxon>Streptophyta</taxon>
        <taxon>Embryophyta</taxon>
        <taxon>Tracheophyta</taxon>
        <taxon>Spermatophyta</taxon>
        <taxon>Magnoliopsida</taxon>
        <taxon>eudicotyledons</taxon>
        <taxon>Gunneridae</taxon>
        <taxon>Pentapetalae</taxon>
        <taxon>asterids</taxon>
        <taxon>lamiids</taxon>
        <taxon>Lamiales</taxon>
        <taxon>Gesneriaceae</taxon>
        <taxon>Didymocarpoideae</taxon>
        <taxon>Trichosporeae</taxon>
        <taxon>Loxocarpinae</taxon>
        <taxon>Dorcoceras</taxon>
    </lineage>
</organism>
<evidence type="ECO:0000256" key="3">
    <source>
        <dbReference type="ARBA" id="ARBA00023015"/>
    </source>
</evidence>
<dbReference type="GO" id="GO:0005634">
    <property type="term" value="C:nucleus"/>
    <property type="evidence" value="ECO:0007669"/>
    <property type="project" value="UniProtKB-SubCell"/>
</dbReference>
<evidence type="ECO:0000256" key="5">
    <source>
        <dbReference type="ARBA" id="ARBA00023242"/>
    </source>
</evidence>
<dbReference type="Gene3D" id="1.10.10.60">
    <property type="entry name" value="Homeodomain-like"/>
    <property type="match status" value="1"/>
</dbReference>
<dbReference type="PANTHER" id="PTHR43952">
    <property type="entry name" value="MYB FAMILY TRANSCRIPTION FACTOR-RELATED"/>
    <property type="match status" value="1"/>
</dbReference>
<comment type="subcellular location">
    <subcellularLocation>
        <location evidence="1">Nucleus</location>
    </subcellularLocation>
</comment>
<keyword evidence="3" id="KW-0805">Transcription regulation</keyword>
<evidence type="ECO:0000313" key="8">
    <source>
        <dbReference type="EMBL" id="KZV28084.1"/>
    </source>
</evidence>
<accession>A0A2Z7B2S8</accession>
<feature type="domain" description="SANT" evidence="7">
    <location>
        <begin position="5"/>
        <end position="52"/>
    </location>
</feature>
<dbReference type="GO" id="GO:0048262">
    <property type="term" value="P:determination of dorsal/ventral asymmetry"/>
    <property type="evidence" value="ECO:0007669"/>
    <property type="project" value="UniProtKB-ARBA"/>
</dbReference>
<dbReference type="GO" id="GO:0003700">
    <property type="term" value="F:DNA-binding transcription factor activity"/>
    <property type="evidence" value="ECO:0007669"/>
    <property type="project" value="InterPro"/>
</dbReference>
<dbReference type="OrthoDB" id="118550at2759"/>
<reference evidence="8 9" key="1">
    <citation type="journal article" date="2015" name="Proc. Natl. Acad. Sci. U.S.A.">
        <title>The resurrection genome of Boea hygrometrica: A blueprint for survival of dehydration.</title>
        <authorList>
            <person name="Xiao L."/>
            <person name="Yang G."/>
            <person name="Zhang L."/>
            <person name="Yang X."/>
            <person name="Zhao S."/>
            <person name="Ji Z."/>
            <person name="Zhou Q."/>
            <person name="Hu M."/>
            <person name="Wang Y."/>
            <person name="Chen M."/>
            <person name="Xu Y."/>
            <person name="Jin H."/>
            <person name="Xiao X."/>
            <person name="Hu G."/>
            <person name="Bao F."/>
            <person name="Hu Y."/>
            <person name="Wan P."/>
            <person name="Li L."/>
            <person name="Deng X."/>
            <person name="Kuang T."/>
            <person name="Xiang C."/>
            <person name="Zhu J.K."/>
            <person name="Oliver M.J."/>
            <person name="He Y."/>
        </authorList>
    </citation>
    <scope>NUCLEOTIDE SEQUENCE [LARGE SCALE GENOMIC DNA]</scope>
    <source>
        <strain evidence="9">cv. XS01</strain>
    </source>
</reference>
<dbReference type="EMBL" id="KV010187">
    <property type="protein sequence ID" value="KZV28084.1"/>
    <property type="molecule type" value="Genomic_DNA"/>
</dbReference>
<keyword evidence="4" id="KW-0804">Transcription</keyword>
<evidence type="ECO:0000256" key="1">
    <source>
        <dbReference type="ARBA" id="ARBA00004123"/>
    </source>
</evidence>
<dbReference type="InterPro" id="IPR009057">
    <property type="entry name" value="Homeodomain-like_sf"/>
</dbReference>
<feature type="domain" description="Myb-like" evidence="6">
    <location>
        <begin position="9"/>
        <end position="56"/>
    </location>
</feature>
<dbReference type="SUPFAM" id="SSF46689">
    <property type="entry name" value="Homeodomain-like"/>
    <property type="match status" value="1"/>
</dbReference>
<evidence type="ECO:0000313" key="9">
    <source>
        <dbReference type="Proteomes" id="UP000250235"/>
    </source>
</evidence>
<dbReference type="SMART" id="SM00717">
    <property type="entry name" value="SANT"/>
    <property type="match status" value="1"/>
</dbReference>
<dbReference type="Proteomes" id="UP000250235">
    <property type="component" value="Unassembled WGS sequence"/>
</dbReference>
<dbReference type="InterPro" id="IPR001005">
    <property type="entry name" value="SANT/Myb"/>
</dbReference>
<evidence type="ECO:0000259" key="7">
    <source>
        <dbReference type="PROSITE" id="PS51293"/>
    </source>
</evidence>
<evidence type="ECO:0000256" key="2">
    <source>
        <dbReference type="ARBA" id="ARBA00022473"/>
    </source>
</evidence>
<name>A0A2Z7B2S8_9LAMI</name>
<dbReference type="PANTHER" id="PTHR43952:SF75">
    <property type="entry name" value="PROTEIN RADIALIS-LIKE 6"/>
    <property type="match status" value="1"/>
</dbReference>
<dbReference type="Pfam" id="PF23082">
    <property type="entry name" value="Myb_DNA-binding_2"/>
    <property type="match status" value="1"/>
</dbReference>
<dbReference type="FunFam" id="1.10.10.60:FF:000154">
    <property type="entry name" value="Transcription factor SRM1"/>
    <property type="match status" value="1"/>
</dbReference>
<keyword evidence="2" id="KW-0217">Developmental protein</keyword>
<dbReference type="PROSITE" id="PS50090">
    <property type="entry name" value="MYB_LIKE"/>
    <property type="match status" value="1"/>
</dbReference>
<proteinExistence type="predicted"/>
<evidence type="ECO:0000259" key="6">
    <source>
        <dbReference type="PROSITE" id="PS50090"/>
    </source>
</evidence>